<dbReference type="PANTHER" id="PTHR48107:SF7">
    <property type="entry name" value="RE15974P"/>
    <property type="match status" value="1"/>
</dbReference>
<dbReference type="EMBL" id="SNYO01000010">
    <property type="protein sequence ID" value="TDQ50049.1"/>
    <property type="molecule type" value="Genomic_DNA"/>
</dbReference>
<evidence type="ECO:0000313" key="3">
    <source>
        <dbReference type="EMBL" id="TDQ50049.1"/>
    </source>
</evidence>
<dbReference type="Gene3D" id="3.40.50.720">
    <property type="entry name" value="NAD(P)-binding Rossmann-like Domain"/>
    <property type="match status" value="1"/>
</dbReference>
<dbReference type="Proteomes" id="UP000295705">
    <property type="component" value="Unassembled WGS sequence"/>
</dbReference>
<comment type="similarity">
    <text evidence="1">Belongs to the short-chain dehydrogenases/reductases (SDR) family.</text>
</comment>
<dbReference type="PRINTS" id="PR00080">
    <property type="entry name" value="SDRFAMILY"/>
</dbReference>
<evidence type="ECO:0000256" key="2">
    <source>
        <dbReference type="ARBA" id="ARBA00023002"/>
    </source>
</evidence>
<gene>
    <name evidence="3" type="ORF">EV188_11045</name>
</gene>
<evidence type="ECO:0000256" key="1">
    <source>
        <dbReference type="ARBA" id="ARBA00006484"/>
    </source>
</evidence>
<dbReference type="PRINTS" id="PR00081">
    <property type="entry name" value="GDHRDH"/>
</dbReference>
<proteinExistence type="inferred from homology"/>
<keyword evidence="2" id="KW-0560">Oxidoreductase</keyword>
<sequence length="241" mass="23895">MTGGSRGIGAAVARRLARDGAAVALTFVEHERAAADVVAAIGADGGTARAFRLDVADPAGFGPVVGAAQAFYAEAGARGLGVLVADAGIAAHQPLAAVDVATWDRVMPVNARGVLLAVQHAAARMVDGGRIVAVSTVGTAWPSPGETVYAASKAAVEQIVRVASRELGGRGITVNTVSAGPTDTDLLRAGAPPEALAGAAALTALGRIGEPRDVADVVGLLCRPEAGWLTGANLRADGGLT</sequence>
<reference evidence="3 4" key="1">
    <citation type="submission" date="2019-03" db="EMBL/GenBank/DDBJ databases">
        <title>Genomic Encyclopedia of Type Strains, Phase IV (KMG-IV): sequencing the most valuable type-strain genomes for metagenomic binning, comparative biology and taxonomic classification.</title>
        <authorList>
            <person name="Goeker M."/>
        </authorList>
    </citation>
    <scope>NUCLEOTIDE SEQUENCE [LARGE SCALE GENOMIC DNA]</scope>
    <source>
        <strain evidence="3 4">DSM 45775</strain>
    </source>
</reference>
<accession>A0A4R6UVR0</accession>
<dbReference type="AlphaFoldDB" id="A0A4R6UVR0"/>
<dbReference type="FunFam" id="3.40.50.720:FF:000084">
    <property type="entry name" value="Short-chain dehydrogenase reductase"/>
    <property type="match status" value="1"/>
</dbReference>
<name>A0A4R6UVR0_9PSEU</name>
<protein>
    <submittedName>
        <fullName evidence="3">3-oxoacyl-[acyl-carrier protein] reductase</fullName>
    </submittedName>
</protein>
<dbReference type="Pfam" id="PF13561">
    <property type="entry name" value="adh_short_C2"/>
    <property type="match status" value="1"/>
</dbReference>
<keyword evidence="4" id="KW-1185">Reference proteome</keyword>
<comment type="caution">
    <text evidence="3">The sequence shown here is derived from an EMBL/GenBank/DDBJ whole genome shotgun (WGS) entry which is preliminary data.</text>
</comment>
<evidence type="ECO:0000313" key="4">
    <source>
        <dbReference type="Proteomes" id="UP000295705"/>
    </source>
</evidence>
<dbReference type="InterPro" id="IPR036291">
    <property type="entry name" value="NAD(P)-bd_dom_sf"/>
</dbReference>
<dbReference type="GO" id="GO:0016614">
    <property type="term" value="F:oxidoreductase activity, acting on CH-OH group of donors"/>
    <property type="evidence" value="ECO:0007669"/>
    <property type="project" value="UniProtKB-ARBA"/>
</dbReference>
<organism evidence="3 4">
    <name type="scientific">Actinomycetospora succinea</name>
    <dbReference type="NCBI Taxonomy" id="663603"/>
    <lineage>
        <taxon>Bacteria</taxon>
        <taxon>Bacillati</taxon>
        <taxon>Actinomycetota</taxon>
        <taxon>Actinomycetes</taxon>
        <taxon>Pseudonocardiales</taxon>
        <taxon>Pseudonocardiaceae</taxon>
        <taxon>Actinomycetospora</taxon>
    </lineage>
</organism>
<dbReference type="InterPro" id="IPR002347">
    <property type="entry name" value="SDR_fam"/>
</dbReference>
<dbReference type="SUPFAM" id="SSF51735">
    <property type="entry name" value="NAD(P)-binding Rossmann-fold domains"/>
    <property type="match status" value="1"/>
</dbReference>
<dbReference type="PANTHER" id="PTHR48107">
    <property type="entry name" value="NADPH-DEPENDENT ALDEHYDE REDUCTASE-LIKE PROTEIN, CHLOROPLASTIC-RELATED"/>
    <property type="match status" value="1"/>
</dbReference>